<keyword evidence="6" id="KW-1133">Transmembrane helix</keyword>
<comment type="caution">
    <text evidence="13">The sequence shown here is derived from an EMBL/GenBank/DDBJ whole genome shotgun (WGS) entry which is preliminary data.</text>
</comment>
<evidence type="ECO:0000256" key="9">
    <source>
        <dbReference type="ARBA" id="ARBA00029447"/>
    </source>
</evidence>
<evidence type="ECO:0000256" key="7">
    <source>
        <dbReference type="ARBA" id="ARBA00023136"/>
    </source>
</evidence>
<sequence length="581" mass="63844">MQSQSHMLSSVITQYTERYFDILSTASINVDTADNSSIQSVMKQLSDIQNNSSISNVYIAMKNGGVITKNGFDINKNAAGKAWFDDVINGVTKRSFTEAYQDEFTKKWIITFSIPLYDAQNHIYAVAAADLRLDEFNSFVLSSVDSDQIDVYLTQSGSVIASGDSSMLHTNIYTDYPEYQNQSGRISYSGKQGEIIAYITNASHLGFSVANYEYLATIEKESNDNFTMGIGILCGASIIAMFLCQIFVRKYIYAPIGGEPNEINHLVKNISNGILTDIPPLRTEDIGVYRSTLIMANNIKEIISSINNCSTELYGSSKQIADSSTEADRSSHHQLAELEHVVTAINEMLATITEVSQHANLTSKSSNEAHLSATDGLNLVGEMNDSIQLLVNNLNDIQAAINIVQQETENVGGILDVIRGIADQTNLLALNAAIEAARAGEHGRGFAVVADEVRSLATKTQQSTDEIQTMILRLQEQVQHSVHLMENNTRGAQGTLSKSDEAAQTLTLIEQEIRQIQDMNIQIATATEEQSHVTQEINKNVYNINDISQEAAAAITQNRVQAEHLESLAIELGNSILKFKM</sequence>
<comment type="similarity">
    <text evidence="9">Belongs to the methyl-accepting chemotaxis (MCP) protein family.</text>
</comment>
<feature type="domain" description="T-SNARE coiled-coil homology" evidence="12">
    <location>
        <begin position="496"/>
        <end position="558"/>
    </location>
</feature>
<evidence type="ECO:0000256" key="5">
    <source>
        <dbReference type="ARBA" id="ARBA00022692"/>
    </source>
</evidence>
<dbReference type="STRING" id="1195763.ABT56_00620"/>
<dbReference type="AlphaFoldDB" id="A0A0J1HDA7"/>
<dbReference type="PATRIC" id="fig|1195763.3.peg.138"/>
<dbReference type="PANTHER" id="PTHR32089">
    <property type="entry name" value="METHYL-ACCEPTING CHEMOTAXIS PROTEIN MCPB"/>
    <property type="match status" value="1"/>
</dbReference>
<evidence type="ECO:0000256" key="8">
    <source>
        <dbReference type="ARBA" id="ARBA00023224"/>
    </source>
</evidence>
<accession>A0A0J1HDA7</accession>
<keyword evidence="4" id="KW-0997">Cell inner membrane</keyword>
<evidence type="ECO:0000256" key="6">
    <source>
        <dbReference type="ARBA" id="ARBA00022989"/>
    </source>
</evidence>
<dbReference type="PANTHER" id="PTHR32089:SF112">
    <property type="entry name" value="LYSOZYME-LIKE PROTEIN-RELATED"/>
    <property type="match status" value="1"/>
</dbReference>
<evidence type="ECO:0000256" key="3">
    <source>
        <dbReference type="ARBA" id="ARBA00022500"/>
    </source>
</evidence>
<dbReference type="Gene3D" id="3.30.450.20">
    <property type="entry name" value="PAS domain"/>
    <property type="match status" value="1"/>
</dbReference>
<evidence type="ECO:0000313" key="13">
    <source>
        <dbReference type="EMBL" id="KLV09620.1"/>
    </source>
</evidence>
<keyword evidence="7" id="KW-0472">Membrane</keyword>
<proteinExistence type="inferred from homology"/>
<evidence type="ECO:0000259" key="12">
    <source>
        <dbReference type="PROSITE" id="PS50192"/>
    </source>
</evidence>
<evidence type="ECO:0008006" key="15">
    <source>
        <dbReference type="Google" id="ProtNLM"/>
    </source>
</evidence>
<keyword evidence="2" id="KW-1003">Cell membrane</keyword>
<comment type="subcellular location">
    <subcellularLocation>
        <location evidence="1">Cell inner membrane</location>
        <topology evidence="1">Multi-pass membrane protein</topology>
    </subcellularLocation>
</comment>
<dbReference type="RefSeq" id="WP_169753866.1">
    <property type="nucleotide sequence ID" value="NZ_LDOT01000001.1"/>
</dbReference>
<dbReference type="SMART" id="SM00283">
    <property type="entry name" value="MA"/>
    <property type="match status" value="1"/>
</dbReference>
<dbReference type="CDD" id="cd11386">
    <property type="entry name" value="MCP_signal"/>
    <property type="match status" value="1"/>
</dbReference>
<dbReference type="InterPro" id="IPR029151">
    <property type="entry name" value="Sensor-like_sf"/>
</dbReference>
<evidence type="ECO:0000256" key="1">
    <source>
        <dbReference type="ARBA" id="ARBA00004429"/>
    </source>
</evidence>
<feature type="domain" description="Methyl-accepting transducer" evidence="11">
    <location>
        <begin position="309"/>
        <end position="545"/>
    </location>
</feature>
<dbReference type="Gene3D" id="1.10.287.950">
    <property type="entry name" value="Methyl-accepting chemotaxis protein"/>
    <property type="match status" value="1"/>
</dbReference>
<dbReference type="SUPFAM" id="SSF103190">
    <property type="entry name" value="Sensory domain-like"/>
    <property type="match status" value="1"/>
</dbReference>
<dbReference type="FunFam" id="1.10.287.950:FF:000001">
    <property type="entry name" value="Methyl-accepting chemotaxis sensory transducer"/>
    <property type="match status" value="1"/>
</dbReference>
<dbReference type="PROSITE" id="PS50111">
    <property type="entry name" value="CHEMOTAXIS_TRANSDUC_2"/>
    <property type="match status" value="1"/>
</dbReference>
<evidence type="ECO:0000259" key="11">
    <source>
        <dbReference type="PROSITE" id="PS50111"/>
    </source>
</evidence>
<dbReference type="CDD" id="cd18773">
    <property type="entry name" value="PDC1_HK_sensor"/>
    <property type="match status" value="1"/>
</dbReference>
<dbReference type="InterPro" id="IPR000727">
    <property type="entry name" value="T_SNARE_dom"/>
</dbReference>
<dbReference type="Proteomes" id="UP000036097">
    <property type="component" value="Unassembled WGS sequence"/>
</dbReference>
<dbReference type="GO" id="GO:0006935">
    <property type="term" value="P:chemotaxis"/>
    <property type="evidence" value="ECO:0007669"/>
    <property type="project" value="UniProtKB-KW"/>
</dbReference>
<keyword evidence="14" id="KW-1185">Reference proteome</keyword>
<dbReference type="GO" id="GO:0005886">
    <property type="term" value="C:plasma membrane"/>
    <property type="evidence" value="ECO:0007669"/>
    <property type="project" value="UniProtKB-SubCell"/>
</dbReference>
<dbReference type="InterPro" id="IPR004089">
    <property type="entry name" value="MCPsignal_dom"/>
</dbReference>
<reference evidence="13 14" key="1">
    <citation type="submission" date="2015-05" db="EMBL/GenBank/DDBJ databases">
        <title>Photobacterium galathea sp. nov.</title>
        <authorList>
            <person name="Machado H."/>
            <person name="Gram L."/>
        </authorList>
    </citation>
    <scope>NUCLEOTIDE SEQUENCE [LARGE SCALE GENOMIC DNA]</scope>
    <source>
        <strain evidence="13 14">CGMCC 1.12159</strain>
    </source>
</reference>
<dbReference type="Pfam" id="PF02743">
    <property type="entry name" value="dCache_1"/>
    <property type="match status" value="1"/>
</dbReference>
<name>A0A0J1HDA7_9GAMM</name>
<organism evidence="13 14">
    <name type="scientific">Photobacterium aquae</name>
    <dbReference type="NCBI Taxonomy" id="1195763"/>
    <lineage>
        <taxon>Bacteria</taxon>
        <taxon>Pseudomonadati</taxon>
        <taxon>Pseudomonadota</taxon>
        <taxon>Gammaproteobacteria</taxon>
        <taxon>Vibrionales</taxon>
        <taxon>Vibrionaceae</taxon>
        <taxon>Photobacterium</taxon>
    </lineage>
</organism>
<dbReference type="GO" id="GO:0007165">
    <property type="term" value="P:signal transduction"/>
    <property type="evidence" value="ECO:0007669"/>
    <property type="project" value="UniProtKB-KW"/>
</dbReference>
<evidence type="ECO:0000313" key="14">
    <source>
        <dbReference type="Proteomes" id="UP000036097"/>
    </source>
</evidence>
<dbReference type="SUPFAM" id="SSF58104">
    <property type="entry name" value="Methyl-accepting chemotaxis protein (MCP) signaling domain"/>
    <property type="match status" value="1"/>
</dbReference>
<evidence type="ECO:0000256" key="10">
    <source>
        <dbReference type="PROSITE-ProRule" id="PRU00284"/>
    </source>
</evidence>
<dbReference type="PROSITE" id="PS50192">
    <property type="entry name" value="T_SNARE"/>
    <property type="match status" value="1"/>
</dbReference>
<keyword evidence="3" id="KW-0145">Chemotaxis</keyword>
<keyword evidence="8 10" id="KW-0807">Transducer</keyword>
<gene>
    <name evidence="13" type="ORF">ABT56_00620</name>
</gene>
<evidence type="ECO:0000256" key="4">
    <source>
        <dbReference type="ARBA" id="ARBA00022519"/>
    </source>
</evidence>
<dbReference type="InterPro" id="IPR033479">
    <property type="entry name" value="dCache_1"/>
</dbReference>
<dbReference type="Pfam" id="PF00015">
    <property type="entry name" value="MCPsignal"/>
    <property type="match status" value="1"/>
</dbReference>
<dbReference type="EMBL" id="LDOT01000001">
    <property type="protein sequence ID" value="KLV09620.1"/>
    <property type="molecule type" value="Genomic_DNA"/>
</dbReference>
<keyword evidence="5" id="KW-0812">Transmembrane</keyword>
<protein>
    <recommendedName>
        <fullName evidence="15">Chemotaxis protein</fullName>
    </recommendedName>
</protein>
<evidence type="ECO:0000256" key="2">
    <source>
        <dbReference type="ARBA" id="ARBA00022475"/>
    </source>
</evidence>